<feature type="transmembrane region" description="Helical" evidence="5">
    <location>
        <begin position="107"/>
        <end position="127"/>
    </location>
</feature>
<dbReference type="PANTHER" id="PTHR37422">
    <property type="entry name" value="TEICHURONIC ACID BIOSYNTHESIS PROTEIN TUAE"/>
    <property type="match status" value="1"/>
</dbReference>
<dbReference type="GO" id="GO:0016020">
    <property type="term" value="C:membrane"/>
    <property type="evidence" value="ECO:0007669"/>
    <property type="project" value="UniProtKB-SubCell"/>
</dbReference>
<feature type="transmembrane region" description="Helical" evidence="5">
    <location>
        <begin position="139"/>
        <end position="157"/>
    </location>
</feature>
<evidence type="ECO:0000256" key="3">
    <source>
        <dbReference type="ARBA" id="ARBA00022989"/>
    </source>
</evidence>
<dbReference type="PANTHER" id="PTHR37422:SF23">
    <property type="entry name" value="TEICHURONIC ACID BIOSYNTHESIS PROTEIN TUAE"/>
    <property type="match status" value="1"/>
</dbReference>
<feature type="transmembrane region" description="Helical" evidence="5">
    <location>
        <begin position="53"/>
        <end position="69"/>
    </location>
</feature>
<name>A0A0J6WRN7_MYCCU</name>
<dbReference type="EMBL" id="JYNX01000016">
    <property type="protein sequence ID" value="KMO84417.1"/>
    <property type="molecule type" value="Genomic_DNA"/>
</dbReference>
<accession>A0A0J6WRN7</accession>
<feature type="transmembrane region" description="Helical" evidence="5">
    <location>
        <begin position="367"/>
        <end position="386"/>
    </location>
</feature>
<evidence type="ECO:0000256" key="5">
    <source>
        <dbReference type="SAM" id="Phobius"/>
    </source>
</evidence>
<evidence type="ECO:0000256" key="1">
    <source>
        <dbReference type="ARBA" id="ARBA00004141"/>
    </source>
</evidence>
<feature type="transmembrane region" description="Helical" evidence="5">
    <location>
        <begin position="20"/>
        <end position="41"/>
    </location>
</feature>
<keyword evidence="4 5" id="KW-0472">Membrane</keyword>
<dbReference type="OrthoDB" id="5074514at2"/>
<proteinExistence type="predicted"/>
<sequence length="431" mass="46539">MTIAERGQARQRLRPTADEVQLRTHPLSFSTALWVCISALLPVNRVLPFAPRALWFVGILALLCLPILFGRADRPLYPSVWAFAGFASVVATLTATRNSTVQENLFVGMQLFVLLGLGVFAVTAYALKDTGFVARVSVAFLAGQTVSSAAAVMQVLGRPFLGVEALQGRALGMAGHPNTLGLMACVGILVALQILLSCRRRRILTVIALAANVAALFASGSLSSFLAVSAGFLVWVLCMRQRLGKLAIGAIAFMAGLWLVFSSTGIAQYLPSVLERYRQVTGQTSADGSWEIRIRTYDFAWQRIMEDPIFGNGLGASASGTYNGITVTHNIFLRSWFQGGIFLAAALGLLLVAVLAVTLKSIYLKRYAAETSIIVALITFALTSAFFEQRDYWLPILIAWGSISAAEIKRRAMAKAAENLNLNCALADRDP</sequence>
<dbReference type="InterPro" id="IPR007016">
    <property type="entry name" value="O-antigen_ligase-rel_domated"/>
</dbReference>
<feature type="transmembrane region" description="Helical" evidence="5">
    <location>
        <begin position="76"/>
        <end position="95"/>
    </location>
</feature>
<dbReference type="AlphaFoldDB" id="A0A0J6WRN7"/>
<keyword evidence="8" id="KW-1185">Reference proteome</keyword>
<dbReference type="Pfam" id="PF04932">
    <property type="entry name" value="Wzy_C"/>
    <property type="match status" value="1"/>
</dbReference>
<evidence type="ECO:0000259" key="6">
    <source>
        <dbReference type="Pfam" id="PF04932"/>
    </source>
</evidence>
<feature type="transmembrane region" description="Helical" evidence="5">
    <location>
        <begin position="203"/>
        <end position="218"/>
    </location>
</feature>
<keyword evidence="3 5" id="KW-1133">Transmembrane helix</keyword>
<comment type="subcellular location">
    <subcellularLocation>
        <location evidence="1">Membrane</location>
        <topology evidence="1">Multi-pass membrane protein</topology>
    </subcellularLocation>
</comment>
<keyword evidence="7" id="KW-0436">Ligase</keyword>
<organism evidence="7 8">
    <name type="scientific">Mycolicibacterium chubuense</name>
    <name type="common">Mycobacterium chubuense</name>
    <dbReference type="NCBI Taxonomy" id="1800"/>
    <lineage>
        <taxon>Bacteria</taxon>
        <taxon>Bacillati</taxon>
        <taxon>Actinomycetota</taxon>
        <taxon>Actinomycetes</taxon>
        <taxon>Mycobacteriales</taxon>
        <taxon>Mycobacteriaceae</taxon>
        <taxon>Mycolicibacterium</taxon>
    </lineage>
</organism>
<evidence type="ECO:0000256" key="4">
    <source>
        <dbReference type="ARBA" id="ARBA00023136"/>
    </source>
</evidence>
<evidence type="ECO:0000313" key="8">
    <source>
        <dbReference type="Proteomes" id="UP000036176"/>
    </source>
</evidence>
<reference evidence="7 8" key="1">
    <citation type="journal article" date="2015" name="Genome Biol. Evol.">
        <title>Characterization of Three Mycobacterium spp. with Potential Use in Bioremediation by Genome Sequencing and Comparative Genomics.</title>
        <authorList>
            <person name="Das S."/>
            <person name="Pettersson B.M."/>
            <person name="Behra P.R."/>
            <person name="Ramesh M."/>
            <person name="Dasgupta S."/>
            <person name="Bhattacharya A."/>
            <person name="Kirsebom L.A."/>
        </authorList>
    </citation>
    <scope>NUCLEOTIDE SEQUENCE [LARGE SCALE GENOMIC DNA]</scope>
    <source>
        <strain evidence="7 8">DSM 44219</strain>
    </source>
</reference>
<feature type="transmembrane region" description="Helical" evidence="5">
    <location>
        <begin position="336"/>
        <end position="355"/>
    </location>
</feature>
<evidence type="ECO:0000256" key="2">
    <source>
        <dbReference type="ARBA" id="ARBA00022692"/>
    </source>
</evidence>
<feature type="domain" description="O-antigen ligase-related" evidence="6">
    <location>
        <begin position="208"/>
        <end position="346"/>
    </location>
</feature>
<dbReference type="Proteomes" id="UP000036176">
    <property type="component" value="Unassembled WGS sequence"/>
</dbReference>
<dbReference type="GO" id="GO:0016874">
    <property type="term" value="F:ligase activity"/>
    <property type="evidence" value="ECO:0007669"/>
    <property type="project" value="UniProtKB-KW"/>
</dbReference>
<feature type="transmembrane region" description="Helical" evidence="5">
    <location>
        <begin position="246"/>
        <end position="270"/>
    </location>
</feature>
<comment type="caution">
    <text evidence="7">The sequence shown here is derived from an EMBL/GenBank/DDBJ whole genome shotgun (WGS) entry which is preliminary data.</text>
</comment>
<feature type="transmembrane region" description="Helical" evidence="5">
    <location>
        <begin position="177"/>
        <end position="196"/>
    </location>
</feature>
<dbReference type="InterPro" id="IPR051533">
    <property type="entry name" value="WaaL-like"/>
</dbReference>
<keyword evidence="2 5" id="KW-0812">Transmembrane</keyword>
<protein>
    <submittedName>
        <fullName evidence="7">O-Antigen ligase</fullName>
    </submittedName>
</protein>
<evidence type="ECO:0000313" key="7">
    <source>
        <dbReference type="EMBL" id="KMO84417.1"/>
    </source>
</evidence>
<dbReference type="PATRIC" id="fig|1800.3.peg.712"/>
<dbReference type="RefSeq" id="WP_157868745.1">
    <property type="nucleotide sequence ID" value="NZ_JYNX01000016.1"/>
</dbReference>
<gene>
    <name evidence="7" type="ORF">MCHUDSM44219_00709</name>
</gene>